<evidence type="ECO:0000259" key="6">
    <source>
        <dbReference type="SMART" id="SM01389"/>
    </source>
</evidence>
<dbReference type="InterPro" id="IPR009287">
    <property type="entry name" value="Spt4"/>
</dbReference>
<proteinExistence type="inferred from homology"/>
<dbReference type="GO" id="GO:0032044">
    <property type="term" value="C:DSIF complex"/>
    <property type="evidence" value="ECO:0007669"/>
    <property type="project" value="TreeGrafter"/>
</dbReference>
<dbReference type="PANTHER" id="PTHR12882:SF1">
    <property type="entry name" value="TRANSCRIPTION ELONGATION FACTOR SPT4"/>
    <property type="match status" value="1"/>
</dbReference>
<evidence type="ECO:0000256" key="5">
    <source>
        <dbReference type="SAM" id="MobiDB-lite"/>
    </source>
</evidence>
<evidence type="ECO:0000313" key="7">
    <source>
        <dbReference type="EMBL" id="ODM90721.1"/>
    </source>
</evidence>
<protein>
    <submittedName>
        <fullName evidence="7">Transcription elongation factor SPT4</fullName>
    </submittedName>
</protein>
<keyword evidence="3" id="KW-0804">Transcription</keyword>
<dbReference type="SMART" id="SM01389">
    <property type="entry name" value="Spt4"/>
    <property type="match status" value="1"/>
</dbReference>
<dbReference type="InterPro" id="IPR038510">
    <property type="entry name" value="Spt4_sf"/>
</dbReference>
<reference evidence="7 8" key="1">
    <citation type="journal article" date="2016" name="Genome Biol. Evol.">
        <title>Gene Family Evolution Reflects Adaptation to Soil Environmental Stressors in the Genome of the Collembolan Orchesella cincta.</title>
        <authorList>
            <person name="Faddeeva-Vakhrusheva A."/>
            <person name="Derks M.F."/>
            <person name="Anvar S.Y."/>
            <person name="Agamennone V."/>
            <person name="Suring W."/>
            <person name="Smit S."/>
            <person name="van Straalen N.M."/>
            <person name="Roelofs D."/>
        </authorList>
    </citation>
    <scope>NUCLEOTIDE SEQUENCE [LARGE SCALE GENOMIC DNA]</scope>
    <source>
        <tissue evidence="7">Mixed pool</tissue>
    </source>
</reference>
<evidence type="ECO:0000256" key="4">
    <source>
        <dbReference type="ARBA" id="ARBA00023242"/>
    </source>
</evidence>
<dbReference type="EMBL" id="LJIJ01001825">
    <property type="protein sequence ID" value="ODM90721.1"/>
    <property type="molecule type" value="Genomic_DNA"/>
</dbReference>
<evidence type="ECO:0000256" key="2">
    <source>
        <dbReference type="ARBA" id="ARBA00010464"/>
    </source>
</evidence>
<keyword evidence="7" id="KW-0251">Elongation factor</keyword>
<organism evidence="7 8">
    <name type="scientific">Orchesella cincta</name>
    <name type="common">Springtail</name>
    <name type="synonym">Podura cincta</name>
    <dbReference type="NCBI Taxonomy" id="48709"/>
    <lineage>
        <taxon>Eukaryota</taxon>
        <taxon>Metazoa</taxon>
        <taxon>Ecdysozoa</taxon>
        <taxon>Arthropoda</taxon>
        <taxon>Hexapoda</taxon>
        <taxon>Collembola</taxon>
        <taxon>Entomobryomorpha</taxon>
        <taxon>Entomobryoidea</taxon>
        <taxon>Orchesellidae</taxon>
        <taxon>Orchesellinae</taxon>
        <taxon>Orchesella</taxon>
    </lineage>
</organism>
<name>A0A1D2MCT6_ORCCI</name>
<evidence type="ECO:0000256" key="3">
    <source>
        <dbReference type="ARBA" id="ARBA00023163"/>
    </source>
</evidence>
<dbReference type="PANTHER" id="PTHR12882">
    <property type="entry name" value="SUPPRESSOR OF TY 4"/>
    <property type="match status" value="1"/>
</dbReference>
<dbReference type="OrthoDB" id="248751at2759"/>
<dbReference type="AlphaFoldDB" id="A0A1D2MCT6"/>
<evidence type="ECO:0000313" key="8">
    <source>
        <dbReference type="Proteomes" id="UP000094527"/>
    </source>
</evidence>
<dbReference type="Proteomes" id="UP000094527">
    <property type="component" value="Unassembled WGS sequence"/>
</dbReference>
<accession>A0A1D2MCT6</accession>
<comment type="caution">
    <text evidence="7">The sequence shown here is derived from an EMBL/GenBank/DDBJ whole genome shotgun (WGS) entry which is preliminary data.</text>
</comment>
<feature type="region of interest" description="Disordered" evidence="5">
    <location>
        <begin position="152"/>
        <end position="280"/>
    </location>
</feature>
<gene>
    <name evidence="7" type="ORF">Ocin01_15960</name>
</gene>
<dbReference type="STRING" id="48709.A0A1D2MCT6"/>
<keyword evidence="8" id="KW-1185">Reference proteome</keyword>
<feature type="compositionally biased region" description="Basic and acidic residues" evidence="5">
    <location>
        <begin position="213"/>
        <end position="222"/>
    </location>
</feature>
<dbReference type="GO" id="GO:0140673">
    <property type="term" value="P:transcription elongation-coupled chromatin remodeling"/>
    <property type="evidence" value="ECO:0007669"/>
    <property type="project" value="InterPro"/>
</dbReference>
<dbReference type="GO" id="GO:0003746">
    <property type="term" value="F:translation elongation factor activity"/>
    <property type="evidence" value="ECO:0007669"/>
    <property type="project" value="UniProtKB-KW"/>
</dbReference>
<feature type="domain" description="Spt4/RpoE2 zinc finger" evidence="6">
    <location>
        <begin position="57"/>
        <end position="134"/>
    </location>
</feature>
<dbReference type="Pfam" id="PF06093">
    <property type="entry name" value="Spt4"/>
    <property type="match status" value="1"/>
</dbReference>
<feature type="compositionally biased region" description="Polar residues" evidence="5">
    <location>
        <begin position="241"/>
        <end position="252"/>
    </location>
</feature>
<comment type="subcellular location">
    <subcellularLocation>
        <location evidence="1">Nucleus</location>
    </subcellularLocation>
</comment>
<keyword evidence="4" id="KW-0539">Nucleus</keyword>
<dbReference type="GO" id="GO:0000993">
    <property type="term" value="F:RNA polymerase II complex binding"/>
    <property type="evidence" value="ECO:0007669"/>
    <property type="project" value="TreeGrafter"/>
</dbReference>
<dbReference type="SUPFAM" id="SSF63393">
    <property type="entry name" value="RNA polymerase subunits"/>
    <property type="match status" value="1"/>
</dbReference>
<dbReference type="GO" id="GO:0006355">
    <property type="term" value="P:regulation of DNA-templated transcription"/>
    <property type="evidence" value="ECO:0007669"/>
    <property type="project" value="InterPro"/>
</dbReference>
<dbReference type="InterPro" id="IPR029040">
    <property type="entry name" value="RPABC4/Spt4"/>
</dbReference>
<feature type="compositionally biased region" description="Basic residues" evidence="5">
    <location>
        <begin position="1"/>
        <end position="20"/>
    </location>
</feature>
<dbReference type="CDD" id="cd07973">
    <property type="entry name" value="Spt4"/>
    <property type="match status" value="1"/>
</dbReference>
<comment type="similarity">
    <text evidence="2">Belongs to the SPT4 family.</text>
</comment>
<sequence>MGRGRGTTKAKKDTSKKKKQASAEKASGGNEPSGSGGAKVPKRSDVATLPCDPMKNLRACMICSLIKSESEFENEGCDNCERWLKLGGIRGSLDSYTSKNFEGMIAIIEPHNSWVAKWQRISHFKQGIYAVNVRGEVEKWIKEELQQVGDPGLRYFSRDKTRPSNPSATRKKKAARARTRNDSGGDRSIIVDNDDTESTVESVVVPPPPAANERMKVDRNRATEAVVEEPIDRNEIEIPSMTKSDVSGSRTPCRSGRNFDADSSSSDDDDAKSVSSKSSG</sequence>
<dbReference type="Gene3D" id="3.30.40.210">
    <property type="match status" value="1"/>
</dbReference>
<feature type="compositionally biased region" description="Basic residues" evidence="5">
    <location>
        <begin position="169"/>
        <end position="178"/>
    </location>
</feature>
<dbReference type="InterPro" id="IPR022800">
    <property type="entry name" value="Spt4/RpoE2_Znf"/>
</dbReference>
<dbReference type="GO" id="GO:0008270">
    <property type="term" value="F:zinc ion binding"/>
    <property type="evidence" value="ECO:0007669"/>
    <property type="project" value="InterPro"/>
</dbReference>
<evidence type="ECO:0000256" key="1">
    <source>
        <dbReference type="ARBA" id="ARBA00004123"/>
    </source>
</evidence>
<feature type="region of interest" description="Disordered" evidence="5">
    <location>
        <begin position="1"/>
        <end position="45"/>
    </location>
</feature>
<keyword evidence="7" id="KW-0648">Protein biosynthesis</keyword>